<gene>
    <name evidence="1" type="primary">LOC107821665</name>
</gene>
<dbReference type="KEGG" id="nta:107821665"/>
<accession>A0A1S4CRE0</accession>
<dbReference type="OrthoDB" id="1808507at2759"/>
<dbReference type="AlphaFoldDB" id="A0A1S4CRE0"/>
<protein>
    <submittedName>
        <fullName evidence="1">Uncharacterized protein</fullName>
    </submittedName>
</protein>
<organism evidence="1">
    <name type="scientific">Nicotiana tabacum</name>
    <name type="common">Common tobacco</name>
    <dbReference type="NCBI Taxonomy" id="4097"/>
    <lineage>
        <taxon>Eukaryota</taxon>
        <taxon>Viridiplantae</taxon>
        <taxon>Streptophyta</taxon>
        <taxon>Embryophyta</taxon>
        <taxon>Tracheophyta</taxon>
        <taxon>Spermatophyta</taxon>
        <taxon>Magnoliopsida</taxon>
        <taxon>eudicotyledons</taxon>
        <taxon>Gunneridae</taxon>
        <taxon>Pentapetalae</taxon>
        <taxon>asterids</taxon>
        <taxon>lamiids</taxon>
        <taxon>Solanales</taxon>
        <taxon>Solanaceae</taxon>
        <taxon>Nicotianoideae</taxon>
        <taxon>Nicotianeae</taxon>
        <taxon>Nicotiana</taxon>
    </lineage>
</organism>
<dbReference type="RefSeq" id="XP_016503584.1">
    <property type="nucleotide sequence ID" value="XM_016648098.1"/>
</dbReference>
<evidence type="ECO:0000313" key="1">
    <source>
        <dbReference type="RefSeq" id="XP_016503584.1"/>
    </source>
</evidence>
<proteinExistence type="predicted"/>
<dbReference type="PaxDb" id="4097-A0A1S4CRE0"/>
<name>A0A1S4CRE0_TOBAC</name>
<reference evidence="1" key="1">
    <citation type="submission" date="2025-08" db="UniProtKB">
        <authorList>
            <consortium name="RefSeq"/>
        </authorList>
    </citation>
    <scope>IDENTIFICATION</scope>
</reference>
<sequence length="114" mass="12874">MQKLGSQAKLAPARNFRRCESHMCDPQRRRNITLSVSNGCNLLSQPVELANYLKPLALEKDWEKIQVLLGECLLNNAMHNAATANFLASEGLQRLIRKKEEITSAQDQLLAKQE</sequence>